<feature type="compositionally biased region" description="Pro residues" evidence="3">
    <location>
        <begin position="659"/>
        <end position="685"/>
    </location>
</feature>
<feature type="compositionally biased region" description="Pro residues" evidence="3">
    <location>
        <begin position="302"/>
        <end position="318"/>
    </location>
</feature>
<dbReference type="InterPro" id="IPR038765">
    <property type="entry name" value="Papain-like_cys_pep_sf"/>
</dbReference>
<dbReference type="CDD" id="cd02674">
    <property type="entry name" value="Peptidase_C19R"/>
    <property type="match status" value="1"/>
</dbReference>
<feature type="compositionally biased region" description="Basic and acidic residues" evidence="3">
    <location>
        <begin position="597"/>
        <end position="613"/>
    </location>
</feature>
<feature type="compositionally biased region" description="Low complexity" evidence="3">
    <location>
        <begin position="266"/>
        <end position="283"/>
    </location>
</feature>
<feature type="region of interest" description="Disordered" evidence="3">
    <location>
        <begin position="655"/>
        <end position="707"/>
    </location>
</feature>
<evidence type="ECO:0000256" key="1">
    <source>
        <dbReference type="ARBA" id="ARBA00009085"/>
    </source>
</evidence>
<dbReference type="InterPro" id="IPR050185">
    <property type="entry name" value="Ub_carboxyl-term_hydrolase"/>
</dbReference>
<evidence type="ECO:0000256" key="2">
    <source>
        <dbReference type="SAM" id="Coils"/>
    </source>
</evidence>
<feature type="region of interest" description="Disordered" evidence="3">
    <location>
        <begin position="597"/>
        <end position="636"/>
    </location>
</feature>
<dbReference type="Pfam" id="PF00581">
    <property type="entry name" value="Rhodanese"/>
    <property type="match status" value="1"/>
</dbReference>
<comment type="similarity">
    <text evidence="1">Belongs to the peptidase C19 family.</text>
</comment>
<dbReference type="EMBL" id="MU004322">
    <property type="protein sequence ID" value="KAF2657754.1"/>
    <property type="molecule type" value="Genomic_DNA"/>
</dbReference>
<dbReference type="PANTHER" id="PTHR21646">
    <property type="entry name" value="UBIQUITIN CARBOXYL-TERMINAL HYDROLASE"/>
    <property type="match status" value="1"/>
</dbReference>
<dbReference type="PROSITE" id="PS50235">
    <property type="entry name" value="USP_3"/>
    <property type="match status" value="1"/>
</dbReference>
<dbReference type="PANTHER" id="PTHR21646:SF23">
    <property type="entry name" value="UBIQUITIN CARBOXYL-TERMINAL HYDROLASE USP2"/>
    <property type="match status" value="1"/>
</dbReference>
<gene>
    <name evidence="5" type="ORF">K491DRAFT_690817</name>
</gene>
<feature type="compositionally biased region" description="Basic and acidic residues" evidence="3">
    <location>
        <begin position="149"/>
        <end position="159"/>
    </location>
</feature>
<proteinExistence type="inferred from homology"/>
<dbReference type="Pfam" id="PF00443">
    <property type="entry name" value="UCH"/>
    <property type="match status" value="1"/>
</dbReference>
<feature type="compositionally biased region" description="Low complexity" evidence="3">
    <location>
        <begin position="160"/>
        <end position="170"/>
    </location>
</feature>
<dbReference type="InterPro" id="IPR001394">
    <property type="entry name" value="Peptidase_C19_UCH"/>
</dbReference>
<feature type="region of interest" description="Disordered" evidence="3">
    <location>
        <begin position="1"/>
        <end position="39"/>
    </location>
</feature>
<dbReference type="GO" id="GO:0016579">
    <property type="term" value="P:protein deubiquitination"/>
    <property type="evidence" value="ECO:0007669"/>
    <property type="project" value="InterPro"/>
</dbReference>
<dbReference type="Gene3D" id="3.90.70.10">
    <property type="entry name" value="Cysteine proteinases"/>
    <property type="match status" value="1"/>
</dbReference>
<feature type="coiled-coil region" evidence="2">
    <location>
        <begin position="117"/>
        <end position="144"/>
    </location>
</feature>
<dbReference type="InterPro" id="IPR036873">
    <property type="entry name" value="Rhodanese-like_dom_sf"/>
</dbReference>
<feature type="compositionally biased region" description="Polar residues" evidence="3">
    <location>
        <begin position="364"/>
        <end position="375"/>
    </location>
</feature>
<dbReference type="SUPFAM" id="SSF54001">
    <property type="entry name" value="Cysteine proteinases"/>
    <property type="match status" value="1"/>
</dbReference>
<accession>A0A6A6TGK3</accession>
<dbReference type="InterPro" id="IPR001763">
    <property type="entry name" value="Rhodanese-like_dom"/>
</dbReference>
<keyword evidence="2" id="KW-0175">Coiled coil</keyword>
<dbReference type="GO" id="GO:0004843">
    <property type="term" value="F:cysteine-type deubiquitinase activity"/>
    <property type="evidence" value="ECO:0007669"/>
    <property type="project" value="InterPro"/>
</dbReference>
<feature type="domain" description="USP" evidence="4">
    <location>
        <begin position="725"/>
        <end position="1100"/>
    </location>
</feature>
<organism evidence="5 6">
    <name type="scientific">Lophiostoma macrostomum CBS 122681</name>
    <dbReference type="NCBI Taxonomy" id="1314788"/>
    <lineage>
        <taxon>Eukaryota</taxon>
        <taxon>Fungi</taxon>
        <taxon>Dikarya</taxon>
        <taxon>Ascomycota</taxon>
        <taxon>Pezizomycotina</taxon>
        <taxon>Dothideomycetes</taxon>
        <taxon>Pleosporomycetidae</taxon>
        <taxon>Pleosporales</taxon>
        <taxon>Lophiostomataceae</taxon>
        <taxon>Lophiostoma</taxon>
    </lineage>
</organism>
<sequence>MSAAAPLPPPGTPRGNTMNGYANGAHARGAGSDRGSGGGTPVAEIAAAAARKVDDYRLQPIGRLFEIGKDHFVGAKSRLDKREPHAAAYWDFLVAYQILVDAIPRHRDYLDKINQSRGRLHRDYNQLLKELRTSEEQFERVRDIIANQYKRDGTYHRPSESSSRPSSAASHYGTVLDDAAPQGPRSSNGASKLRRDDELMLPDVPSTLPSVPTHPASVPEPSRRKPQVQPKPQSLHGRAVHQNPASLNGAASNDLSERFAKLRGPSNTIDTSSSVSSARSNSVQMPSPSEYHASSRPMGPRDQPPPPALGPIQQPPKLPLNTQLAASLPKEPSPTYSPARNMILPASINAPRSTARSMVGTGGRSNSMQTPSISSRPPDADGAIDSYFPPQTSRHGAPPARRKSSANKVMELQITAEKLYDYLRMYNVLMIDVRSREEFDSGHIFVGSIMCIEPSTLQEGYSAEQLQDRLVLSPDDEQAMFDRRHEYDVVIYYDESTKTNAFLQKHNRNEAESALKRLFDTLYEFNAEKPLRRPPIFLMGGIDAWTDLVGSHSLKMSTTAALVQSGQTRPTRAIKRVPAASHASRINLDRRRIREYNPIDPEEAHAMREEARRGRSVLEQPIELDEDDESTSPLYRTQEDFLRRFPAVELEQQSMMYPPSRPPQPPQYAPPPPPMPSAPSRPAPSVPRMSYSGVHERQNAPQGRTAQVPIYIPPGRYNSIRLHKTGLINFGVTCYMNSIIQCLCANVALSGIFLSGGWKDDVQKHNWKGTEGILPEAYETLISNLFKGDVNSVRPSTFRVRRICAHFNSQWGIDQQQDAKEFLEFVLDHLHEDLNVTWNKTPLKALTDKEELWREGLPRPYVARVEWDRYVHREQSLIGHLFAGQHASQLRCSTCGITSTTYEAFWSISVEIPRDRACDLRDCLRSYCSTERLSGDEVWRCPNCKQDREAMKKITITRAPESLVIHFKRFSASRTERAHKVRTPINFPLQSLDLGPFMEPPMSPADEVKLESVAGAAHNVAKLYSDPAMNGPYVYNAYAVVWHIGNSLGSGHYVAHVKDKSRGCWRRFNDEKVTDFEPGNLPAADRLQNEKAYIVFYEREHKQRGAL</sequence>
<reference evidence="5" key="1">
    <citation type="journal article" date="2020" name="Stud. Mycol.">
        <title>101 Dothideomycetes genomes: a test case for predicting lifestyles and emergence of pathogens.</title>
        <authorList>
            <person name="Haridas S."/>
            <person name="Albert R."/>
            <person name="Binder M."/>
            <person name="Bloem J."/>
            <person name="Labutti K."/>
            <person name="Salamov A."/>
            <person name="Andreopoulos B."/>
            <person name="Baker S."/>
            <person name="Barry K."/>
            <person name="Bills G."/>
            <person name="Bluhm B."/>
            <person name="Cannon C."/>
            <person name="Castanera R."/>
            <person name="Culley D."/>
            <person name="Daum C."/>
            <person name="Ezra D."/>
            <person name="Gonzalez J."/>
            <person name="Henrissat B."/>
            <person name="Kuo A."/>
            <person name="Liang C."/>
            <person name="Lipzen A."/>
            <person name="Lutzoni F."/>
            <person name="Magnuson J."/>
            <person name="Mondo S."/>
            <person name="Nolan M."/>
            <person name="Ohm R."/>
            <person name="Pangilinan J."/>
            <person name="Park H.-J."/>
            <person name="Ramirez L."/>
            <person name="Alfaro M."/>
            <person name="Sun H."/>
            <person name="Tritt A."/>
            <person name="Yoshinaga Y."/>
            <person name="Zwiers L.-H."/>
            <person name="Turgeon B."/>
            <person name="Goodwin S."/>
            <person name="Spatafora J."/>
            <person name="Crous P."/>
            <person name="Grigoriev I."/>
        </authorList>
    </citation>
    <scope>NUCLEOTIDE SEQUENCE</scope>
    <source>
        <strain evidence="5">CBS 122681</strain>
    </source>
</reference>
<feature type="compositionally biased region" description="Pro residues" evidence="3">
    <location>
        <begin position="1"/>
        <end position="12"/>
    </location>
</feature>
<dbReference type="Proteomes" id="UP000799324">
    <property type="component" value="Unassembled WGS sequence"/>
</dbReference>
<feature type="region of interest" description="Disordered" evidence="3">
    <location>
        <begin position="149"/>
        <end position="251"/>
    </location>
</feature>
<dbReference type="AlphaFoldDB" id="A0A6A6TGK3"/>
<name>A0A6A6TGK3_9PLEO</name>
<feature type="region of interest" description="Disordered" evidence="3">
    <location>
        <begin position="263"/>
        <end position="319"/>
    </location>
</feature>
<keyword evidence="5" id="KW-0378">Hydrolase</keyword>
<evidence type="ECO:0000259" key="4">
    <source>
        <dbReference type="PROSITE" id="PS50235"/>
    </source>
</evidence>
<dbReference type="OrthoDB" id="292964at2759"/>
<keyword evidence="6" id="KW-1185">Reference proteome</keyword>
<evidence type="ECO:0000313" key="5">
    <source>
        <dbReference type="EMBL" id="KAF2657754.1"/>
    </source>
</evidence>
<evidence type="ECO:0000313" key="6">
    <source>
        <dbReference type="Proteomes" id="UP000799324"/>
    </source>
</evidence>
<evidence type="ECO:0000256" key="3">
    <source>
        <dbReference type="SAM" id="MobiDB-lite"/>
    </source>
</evidence>
<dbReference type="InterPro" id="IPR028889">
    <property type="entry name" value="USP"/>
</dbReference>
<feature type="region of interest" description="Disordered" evidence="3">
    <location>
        <begin position="352"/>
        <end position="404"/>
    </location>
</feature>
<dbReference type="Gene3D" id="3.40.250.10">
    <property type="entry name" value="Rhodanese-like domain"/>
    <property type="match status" value="1"/>
</dbReference>
<protein>
    <submittedName>
        <fullName evidence="5">Ubiquitin carboxyl-terminal hydrolase 2</fullName>
    </submittedName>
</protein>
<dbReference type="SUPFAM" id="SSF52821">
    <property type="entry name" value="Rhodanese/Cell cycle control phosphatase"/>
    <property type="match status" value="1"/>
</dbReference>